<evidence type="ECO:0008006" key="4">
    <source>
        <dbReference type="Google" id="ProtNLM"/>
    </source>
</evidence>
<dbReference type="CDD" id="cd15482">
    <property type="entry name" value="Sialidase_non-viral"/>
    <property type="match status" value="1"/>
</dbReference>
<dbReference type="SUPFAM" id="SSF50939">
    <property type="entry name" value="Sialidases"/>
    <property type="match status" value="2"/>
</dbReference>
<keyword evidence="3" id="KW-1185">Reference proteome</keyword>
<name>A0A2H1FCR3_9ARCH</name>
<evidence type="ECO:0000313" key="3">
    <source>
        <dbReference type="Proteomes" id="UP000230607"/>
    </source>
</evidence>
<dbReference type="Proteomes" id="UP000230607">
    <property type="component" value="Chromosome 1"/>
</dbReference>
<gene>
    <name evidence="2" type="ORF">NCS_10344</name>
</gene>
<organism evidence="2 3">
    <name type="scientific">Candidatus Nitrosotalea okcheonensis</name>
    <dbReference type="NCBI Taxonomy" id="1903276"/>
    <lineage>
        <taxon>Archaea</taxon>
        <taxon>Nitrososphaerota</taxon>
        <taxon>Nitrososphaeria</taxon>
        <taxon>Nitrosotaleales</taxon>
        <taxon>Nitrosotaleaceae</taxon>
        <taxon>Nitrosotalea</taxon>
    </lineage>
</organism>
<dbReference type="InterPro" id="IPR027560">
    <property type="entry name" value="PEFG-CTERM"/>
</dbReference>
<protein>
    <recommendedName>
        <fullName evidence="4">Exo-alpha-sialidase</fullName>
    </recommendedName>
</protein>
<sequence length="470" mass="50478">MKISIAIILSLSVLAGIGQSFAQVESPGFTNAISISSVSGNSALPHLLVSSDGIFTIWTETESGKSNVLFSKSTDGGYTFDNPINLSSTTTGQSSYPQFVEKNNHVYVTWQSSLSGTSTILMARSLDGGVSFEKPIQLSDGSQLSAFPQIAMSGNNVYSSWIEKSADNSTNIIFAKSNDQGNSFGAPLHVTHNMGNSGIPKLSADGNDVYLTWEDNSKGDYEVFLSKSSDSGASFHVPIDISTTTGQSGTPEVISSGNNVYAVWMDNTSGNYDIFFTKSSDGGATFEKPVDISNLKGDSGYPQFAVWKNNIYVTWTQTMSGINYDVFFAKSSNNGDTFDQPINLSNNLGPSGWPQIVSDGNIYVSWVDSSFGKFDILITKSSDGGTTFESPTNLSHSKSESYESQMAALNNTVYMVWQEEEGQSGNHTIVFSKSTTFVPEFGPLASIVLVVSITSIIAISFRSNLRLNTG</sequence>
<accession>A0A2H1FCR3</accession>
<reference evidence="3" key="1">
    <citation type="submission" date="2017-03" db="EMBL/GenBank/DDBJ databases">
        <authorList>
            <person name="Herbold C."/>
        </authorList>
    </citation>
    <scope>NUCLEOTIDE SEQUENCE [LARGE SCALE GENOMIC DNA]</scope>
</reference>
<dbReference type="RefSeq" id="WP_157926665.1">
    <property type="nucleotide sequence ID" value="NZ_LT841358.1"/>
</dbReference>
<dbReference type="EMBL" id="LT841358">
    <property type="protein sequence ID" value="SMH70537.1"/>
    <property type="molecule type" value="Genomic_DNA"/>
</dbReference>
<keyword evidence="1" id="KW-0812">Transmembrane</keyword>
<dbReference type="Gene3D" id="2.120.10.10">
    <property type="match status" value="2"/>
</dbReference>
<evidence type="ECO:0000256" key="1">
    <source>
        <dbReference type="SAM" id="Phobius"/>
    </source>
</evidence>
<dbReference type="OrthoDB" id="2272at2157"/>
<dbReference type="InterPro" id="IPR036278">
    <property type="entry name" value="Sialidase_sf"/>
</dbReference>
<proteinExistence type="predicted"/>
<evidence type="ECO:0000313" key="2">
    <source>
        <dbReference type="EMBL" id="SMH70537.1"/>
    </source>
</evidence>
<dbReference type="AlphaFoldDB" id="A0A2H1FCR3"/>
<keyword evidence="1" id="KW-1133">Transmembrane helix</keyword>
<dbReference type="NCBIfam" id="TIGR04296">
    <property type="entry name" value="PEFG-CTERM"/>
    <property type="match status" value="1"/>
</dbReference>
<feature type="transmembrane region" description="Helical" evidence="1">
    <location>
        <begin position="441"/>
        <end position="461"/>
    </location>
</feature>
<keyword evidence="1" id="KW-0472">Membrane</keyword>